<feature type="transmembrane region" description="Helical" evidence="5">
    <location>
        <begin position="12"/>
        <end position="30"/>
    </location>
</feature>
<evidence type="ECO:0000313" key="7">
    <source>
        <dbReference type="Proteomes" id="UP000094501"/>
    </source>
</evidence>
<evidence type="ECO:0000256" key="3">
    <source>
        <dbReference type="ARBA" id="ARBA00022989"/>
    </source>
</evidence>
<proteinExistence type="predicted"/>
<dbReference type="GO" id="GO:0016020">
    <property type="term" value="C:membrane"/>
    <property type="evidence" value="ECO:0007669"/>
    <property type="project" value="UniProtKB-SubCell"/>
</dbReference>
<dbReference type="InterPro" id="IPR023380">
    <property type="entry name" value="DsbB-like_sf"/>
</dbReference>
<dbReference type="Proteomes" id="UP000094501">
    <property type="component" value="Unassembled WGS sequence"/>
</dbReference>
<gene>
    <name evidence="6" type="ORF">AUC68_05600</name>
</gene>
<keyword evidence="3 5" id="KW-1133">Transmembrane helix</keyword>
<accession>A0A1E3W1P4</accession>
<protein>
    <recommendedName>
        <fullName evidence="8">Disulfide bond formation protein DsbB</fullName>
    </recommendedName>
</protein>
<dbReference type="Pfam" id="PF02600">
    <property type="entry name" value="DsbB"/>
    <property type="match status" value="1"/>
</dbReference>
<keyword evidence="7" id="KW-1185">Reference proteome</keyword>
<keyword evidence="4 5" id="KW-0472">Membrane</keyword>
<comment type="subcellular location">
    <subcellularLocation>
        <location evidence="1">Membrane</location>
        <topology evidence="1">Multi-pass membrane protein</topology>
    </subcellularLocation>
</comment>
<dbReference type="STRING" id="1774968.AUC68_05600"/>
<organism evidence="6 7">
    <name type="scientific">Methyloceanibacter methanicus</name>
    <dbReference type="NCBI Taxonomy" id="1774968"/>
    <lineage>
        <taxon>Bacteria</taxon>
        <taxon>Pseudomonadati</taxon>
        <taxon>Pseudomonadota</taxon>
        <taxon>Alphaproteobacteria</taxon>
        <taxon>Hyphomicrobiales</taxon>
        <taxon>Hyphomicrobiaceae</taxon>
        <taxon>Methyloceanibacter</taxon>
    </lineage>
</organism>
<evidence type="ECO:0000256" key="1">
    <source>
        <dbReference type="ARBA" id="ARBA00004141"/>
    </source>
</evidence>
<dbReference type="EMBL" id="LPWG01000011">
    <property type="protein sequence ID" value="ODR99441.1"/>
    <property type="molecule type" value="Genomic_DNA"/>
</dbReference>
<name>A0A1E3W1P4_9HYPH</name>
<dbReference type="InterPro" id="IPR003752">
    <property type="entry name" value="DiS_bond_form_DsbB/BdbC"/>
</dbReference>
<dbReference type="RefSeq" id="WP_244500464.1">
    <property type="nucleotide sequence ID" value="NZ_LPWG01000011.1"/>
</dbReference>
<dbReference type="Gene3D" id="1.20.1550.10">
    <property type="entry name" value="DsbB-like"/>
    <property type="match status" value="1"/>
</dbReference>
<dbReference type="GO" id="GO:0015035">
    <property type="term" value="F:protein-disulfide reductase activity"/>
    <property type="evidence" value="ECO:0007669"/>
    <property type="project" value="InterPro"/>
</dbReference>
<evidence type="ECO:0008006" key="8">
    <source>
        <dbReference type="Google" id="ProtNLM"/>
    </source>
</evidence>
<reference evidence="6 7" key="1">
    <citation type="journal article" date="2016" name="Environ. Microbiol.">
        <title>New Methyloceanibacter diversity from North Sea sediments includes methanotroph containing solely the soluble methane monooxygenase.</title>
        <authorList>
            <person name="Vekeman B."/>
            <person name="Kerckhof F.M."/>
            <person name="Cremers G."/>
            <person name="de Vos P."/>
            <person name="Vandamme P."/>
            <person name="Boon N."/>
            <person name="Op den Camp H.J."/>
            <person name="Heylen K."/>
        </authorList>
    </citation>
    <scope>NUCLEOTIDE SEQUENCE [LARGE SCALE GENOMIC DNA]</scope>
    <source>
        <strain evidence="6 7">R-67174</strain>
    </source>
</reference>
<evidence type="ECO:0000256" key="5">
    <source>
        <dbReference type="SAM" id="Phobius"/>
    </source>
</evidence>
<sequence>MSTDRDTLAGQLMAVSAVLFGGALLIILTAHAFEQFGGYAPCPLCLQERYAYYFGVPAAVVAFFAARGESFGFARLVLLLIAIGFLINMGLGIYHAGAEWKFWPGPDTCAGGFNLEWGAEGIVDTPVIRCDEAPGGSWAFHSRAGTRRFRPFSPGLRSSACRAAPDRADLAEFTALSA</sequence>
<dbReference type="SUPFAM" id="SSF158442">
    <property type="entry name" value="DsbB-like"/>
    <property type="match status" value="1"/>
</dbReference>
<evidence type="ECO:0000313" key="6">
    <source>
        <dbReference type="EMBL" id="ODR99441.1"/>
    </source>
</evidence>
<keyword evidence="2 5" id="KW-0812">Transmembrane</keyword>
<comment type="caution">
    <text evidence="6">The sequence shown here is derived from an EMBL/GenBank/DDBJ whole genome shotgun (WGS) entry which is preliminary data.</text>
</comment>
<evidence type="ECO:0000256" key="4">
    <source>
        <dbReference type="ARBA" id="ARBA00023136"/>
    </source>
</evidence>
<dbReference type="AlphaFoldDB" id="A0A1E3W1P4"/>
<feature type="transmembrane region" description="Helical" evidence="5">
    <location>
        <begin position="50"/>
        <end position="66"/>
    </location>
</feature>
<evidence type="ECO:0000256" key="2">
    <source>
        <dbReference type="ARBA" id="ARBA00022692"/>
    </source>
</evidence>
<dbReference type="GO" id="GO:0006457">
    <property type="term" value="P:protein folding"/>
    <property type="evidence" value="ECO:0007669"/>
    <property type="project" value="InterPro"/>
</dbReference>
<feature type="transmembrane region" description="Helical" evidence="5">
    <location>
        <begin position="73"/>
        <end position="94"/>
    </location>
</feature>